<organism evidence="15 16">
    <name type="scientific">Megasphaera vaginalis</name>
    <name type="common">ex Srinivasan et al. 2021</name>
    <dbReference type="NCBI Taxonomy" id="1111454"/>
    <lineage>
        <taxon>Bacteria</taxon>
        <taxon>Bacillati</taxon>
        <taxon>Bacillota</taxon>
        <taxon>Negativicutes</taxon>
        <taxon>Veillonellales</taxon>
        <taxon>Veillonellaceae</taxon>
        <taxon>Megasphaera</taxon>
    </lineage>
</organism>
<dbReference type="eggNOG" id="COG0294">
    <property type="taxonomic scope" value="Bacteria"/>
</dbReference>
<dbReference type="PATRIC" id="fig|1111454.3.peg.593"/>
<evidence type="ECO:0000313" key="15">
    <source>
        <dbReference type="EMBL" id="ERT61660.1"/>
    </source>
</evidence>
<comment type="pathway">
    <text evidence="3 13">Cofactor biosynthesis; tetrahydrofolate biosynthesis; 7,8-dihydrofolate from 2-amino-4-hydroxy-6-hydroxymethyl-7,8-dihydropteridine diphosphate and 4-aminobenzoate: step 1/2.</text>
</comment>
<dbReference type="NCBIfam" id="TIGR01496">
    <property type="entry name" value="DHPS"/>
    <property type="match status" value="1"/>
</dbReference>
<evidence type="ECO:0000256" key="10">
    <source>
        <dbReference type="ARBA" id="ARBA00022909"/>
    </source>
</evidence>
<dbReference type="Pfam" id="PF00809">
    <property type="entry name" value="Pterin_bind"/>
    <property type="match status" value="1"/>
</dbReference>
<name>U7UQR6_9FIRM</name>
<evidence type="ECO:0000256" key="7">
    <source>
        <dbReference type="ARBA" id="ARBA00022679"/>
    </source>
</evidence>
<evidence type="ECO:0000256" key="13">
    <source>
        <dbReference type="RuleBase" id="RU361205"/>
    </source>
</evidence>
<dbReference type="Gene3D" id="3.20.20.20">
    <property type="entry name" value="Dihydropteroate synthase-like"/>
    <property type="match status" value="1"/>
</dbReference>
<evidence type="ECO:0000313" key="16">
    <source>
        <dbReference type="Proteomes" id="UP000017090"/>
    </source>
</evidence>
<evidence type="ECO:0000256" key="5">
    <source>
        <dbReference type="ARBA" id="ARBA00012458"/>
    </source>
</evidence>
<gene>
    <name evidence="15" type="primary">folP</name>
    <name evidence="15" type="ORF">HMPREF1250_2256</name>
</gene>
<dbReference type="PANTHER" id="PTHR20941:SF1">
    <property type="entry name" value="FOLIC ACID SYNTHESIS PROTEIN FOL1"/>
    <property type="match status" value="1"/>
</dbReference>
<dbReference type="EC" id="2.5.1.15" evidence="5 13"/>
<dbReference type="GO" id="GO:0046654">
    <property type="term" value="P:tetrahydrofolate biosynthetic process"/>
    <property type="evidence" value="ECO:0007669"/>
    <property type="project" value="UniProtKB-UniPathway"/>
</dbReference>
<comment type="similarity">
    <text evidence="4 13">Belongs to the DHPS family.</text>
</comment>
<dbReference type="Proteomes" id="UP000017090">
    <property type="component" value="Unassembled WGS sequence"/>
</dbReference>
<keyword evidence="8 13" id="KW-0479">Metal-binding</keyword>
<dbReference type="GO" id="GO:0004156">
    <property type="term" value="F:dihydropteroate synthase activity"/>
    <property type="evidence" value="ECO:0007669"/>
    <property type="project" value="UniProtKB-EC"/>
</dbReference>
<evidence type="ECO:0000256" key="6">
    <source>
        <dbReference type="ARBA" id="ARBA00016919"/>
    </source>
</evidence>
<keyword evidence="9 13" id="KW-0460">Magnesium</keyword>
<dbReference type="RefSeq" id="WP_023052950.1">
    <property type="nucleotide sequence ID" value="NZ_AWXA01000008.1"/>
</dbReference>
<comment type="caution">
    <text evidence="15">The sequence shown here is derived from an EMBL/GenBank/DDBJ whole genome shotgun (WGS) entry which is preliminary data.</text>
</comment>
<dbReference type="EMBL" id="AWXA01000008">
    <property type="protein sequence ID" value="ERT61660.1"/>
    <property type="molecule type" value="Genomic_DNA"/>
</dbReference>
<dbReference type="GO" id="GO:0046656">
    <property type="term" value="P:folic acid biosynthetic process"/>
    <property type="evidence" value="ECO:0007669"/>
    <property type="project" value="UniProtKB-KW"/>
</dbReference>
<protein>
    <recommendedName>
        <fullName evidence="6 13">Dihydropteroate synthase</fullName>
        <shortName evidence="13">DHPS</shortName>
        <ecNumber evidence="5 13">2.5.1.15</ecNumber>
    </recommendedName>
    <alternativeName>
        <fullName evidence="11 13">Dihydropteroate pyrophosphorylase</fullName>
    </alternativeName>
</protein>
<keyword evidence="7 13" id="KW-0808">Transferase</keyword>
<dbReference type="OrthoDB" id="9811744at2"/>
<evidence type="ECO:0000256" key="11">
    <source>
        <dbReference type="ARBA" id="ARBA00030193"/>
    </source>
</evidence>
<dbReference type="PROSITE" id="PS00793">
    <property type="entry name" value="DHPS_2"/>
    <property type="match status" value="1"/>
</dbReference>
<accession>U7UQR6</accession>
<dbReference type="PROSITE" id="PS50972">
    <property type="entry name" value="PTERIN_BINDING"/>
    <property type="match status" value="1"/>
</dbReference>
<evidence type="ECO:0000256" key="1">
    <source>
        <dbReference type="ARBA" id="ARBA00000012"/>
    </source>
</evidence>
<dbReference type="GO" id="GO:0046872">
    <property type="term" value="F:metal ion binding"/>
    <property type="evidence" value="ECO:0007669"/>
    <property type="project" value="UniProtKB-KW"/>
</dbReference>
<dbReference type="AlphaFoldDB" id="U7UQR6"/>
<comment type="cofactor">
    <cofactor evidence="2 13">
        <name>Mg(2+)</name>
        <dbReference type="ChEBI" id="CHEBI:18420"/>
    </cofactor>
</comment>
<evidence type="ECO:0000256" key="12">
    <source>
        <dbReference type="ARBA" id="ARBA00053449"/>
    </source>
</evidence>
<feature type="domain" description="Pterin-binding" evidence="14">
    <location>
        <begin position="22"/>
        <end position="271"/>
    </location>
</feature>
<evidence type="ECO:0000259" key="14">
    <source>
        <dbReference type="PROSITE" id="PS50972"/>
    </source>
</evidence>
<evidence type="ECO:0000256" key="3">
    <source>
        <dbReference type="ARBA" id="ARBA00004763"/>
    </source>
</evidence>
<dbReference type="PROSITE" id="PS00792">
    <property type="entry name" value="DHPS_1"/>
    <property type="match status" value="1"/>
</dbReference>
<evidence type="ECO:0000256" key="2">
    <source>
        <dbReference type="ARBA" id="ARBA00001946"/>
    </source>
</evidence>
<keyword evidence="10 13" id="KW-0289">Folate biosynthesis</keyword>
<dbReference type="UniPathway" id="UPA00077">
    <property type="reaction ID" value="UER00156"/>
</dbReference>
<dbReference type="InterPro" id="IPR045031">
    <property type="entry name" value="DHP_synth-like"/>
</dbReference>
<keyword evidence="16" id="KW-1185">Reference proteome</keyword>
<sequence>MIRQIRKYTWRDGKSLIVGRKTLVMGILNITPDSFSDGGSWAERDKALRHMEEMVAAGADIIDIGAESTRPGYTMISAEEEIGRLEKILPALVAQCPVPVSVDTYKAATADYAMTAGAHIMNDIWGLQYASEPGWMAAVAAKHQVPVIVMHNQNGTAYGNIFEEMKAFFTAAASIAAAAGVAEKNIIIDPGIGFGKDFSQNMEVIRHLGRLTELPYPLLLGVSRKGFIGKVLDLPVTERMEGTAAVTVLGIVAGASVMRVHDVKEIVRICRMTDALLAD</sequence>
<dbReference type="PANTHER" id="PTHR20941">
    <property type="entry name" value="FOLATE SYNTHESIS PROTEINS"/>
    <property type="match status" value="1"/>
</dbReference>
<dbReference type="CDD" id="cd00739">
    <property type="entry name" value="DHPS"/>
    <property type="match status" value="1"/>
</dbReference>
<reference evidence="15 16" key="1">
    <citation type="submission" date="2013-09" db="EMBL/GenBank/DDBJ databases">
        <authorList>
            <person name="Durkin A.S."/>
            <person name="Haft D.R."/>
            <person name="McCorrison J."/>
            <person name="Torralba M."/>
            <person name="Gillis M."/>
            <person name="Haft D.H."/>
            <person name="Methe B."/>
            <person name="Sutton G."/>
            <person name="Nelson K.E."/>
        </authorList>
    </citation>
    <scope>NUCLEOTIDE SEQUENCE [LARGE SCALE GENOMIC DNA]</scope>
    <source>
        <strain evidence="15 16">BV3C16-1</strain>
    </source>
</reference>
<dbReference type="InterPro" id="IPR011005">
    <property type="entry name" value="Dihydropteroate_synth-like_sf"/>
</dbReference>
<evidence type="ECO:0000256" key="9">
    <source>
        <dbReference type="ARBA" id="ARBA00022842"/>
    </source>
</evidence>
<dbReference type="SUPFAM" id="SSF51717">
    <property type="entry name" value="Dihydropteroate synthetase-like"/>
    <property type="match status" value="1"/>
</dbReference>
<evidence type="ECO:0000256" key="8">
    <source>
        <dbReference type="ARBA" id="ARBA00022723"/>
    </source>
</evidence>
<comment type="catalytic activity">
    <reaction evidence="1">
        <text>(7,8-dihydropterin-6-yl)methyl diphosphate + 4-aminobenzoate = 7,8-dihydropteroate + diphosphate</text>
        <dbReference type="Rhea" id="RHEA:19949"/>
        <dbReference type="ChEBI" id="CHEBI:17836"/>
        <dbReference type="ChEBI" id="CHEBI:17839"/>
        <dbReference type="ChEBI" id="CHEBI:33019"/>
        <dbReference type="ChEBI" id="CHEBI:72950"/>
        <dbReference type="EC" id="2.5.1.15"/>
    </reaction>
</comment>
<evidence type="ECO:0000256" key="4">
    <source>
        <dbReference type="ARBA" id="ARBA00009503"/>
    </source>
</evidence>
<proteinExistence type="inferred from homology"/>
<dbReference type="InterPro" id="IPR000489">
    <property type="entry name" value="Pterin-binding_dom"/>
</dbReference>
<dbReference type="STRING" id="1111454.HMPREF1250_2256"/>
<dbReference type="GO" id="GO:0005829">
    <property type="term" value="C:cytosol"/>
    <property type="evidence" value="ECO:0007669"/>
    <property type="project" value="TreeGrafter"/>
</dbReference>
<comment type="function">
    <text evidence="12 13">Catalyzes the condensation of para-aminobenzoate (pABA) with 6-hydroxymethyl-7,8-dihydropterin diphosphate (DHPt-PP) to form 7,8-dihydropteroate (H2Pte), the immediate precursor of folate derivatives.</text>
</comment>
<dbReference type="FunFam" id="3.20.20.20:FF:000006">
    <property type="entry name" value="Dihydropteroate synthase"/>
    <property type="match status" value="1"/>
</dbReference>
<dbReference type="InterPro" id="IPR006390">
    <property type="entry name" value="DHP_synth_dom"/>
</dbReference>